<dbReference type="InterPro" id="IPR013783">
    <property type="entry name" value="Ig-like_fold"/>
</dbReference>
<feature type="domain" description="Big-1" evidence="4">
    <location>
        <begin position="1429"/>
        <end position="1519"/>
    </location>
</feature>
<evidence type="ECO:0000313" key="6">
    <source>
        <dbReference type="Proteomes" id="UP000094844"/>
    </source>
</evidence>
<dbReference type="PROSITE" id="PS51127">
    <property type="entry name" value="BIG1"/>
    <property type="match status" value="22"/>
</dbReference>
<feature type="domain" description="Big-1" evidence="4">
    <location>
        <begin position="627"/>
        <end position="718"/>
    </location>
</feature>
<dbReference type="Gene3D" id="2.60.40.1120">
    <property type="entry name" value="Carboxypeptidase-like, regulatory domain"/>
    <property type="match status" value="1"/>
</dbReference>
<dbReference type="SUPFAM" id="SSF49464">
    <property type="entry name" value="Carboxypeptidase regulatory domain-like"/>
    <property type="match status" value="1"/>
</dbReference>
<evidence type="ECO:0000259" key="4">
    <source>
        <dbReference type="PROSITE" id="PS51127"/>
    </source>
</evidence>
<feature type="domain" description="Big-1" evidence="4">
    <location>
        <begin position="1329"/>
        <end position="1419"/>
    </location>
</feature>
<feature type="domain" description="Big-1" evidence="4">
    <location>
        <begin position="2029"/>
        <end position="2119"/>
    </location>
</feature>
<dbReference type="InterPro" id="IPR008964">
    <property type="entry name" value="Invasin/intimin_cell_adhesion"/>
</dbReference>
<dbReference type="SUPFAM" id="SSF49373">
    <property type="entry name" value="Invasin/intimin cell-adhesion fragments"/>
    <property type="match status" value="22"/>
</dbReference>
<evidence type="ECO:0000313" key="5">
    <source>
        <dbReference type="EMBL" id="SCM55007.1"/>
    </source>
</evidence>
<feature type="region of interest" description="Disordered" evidence="2">
    <location>
        <begin position="74"/>
        <end position="116"/>
    </location>
</feature>
<feature type="domain" description="Big-1" evidence="4">
    <location>
        <begin position="2429"/>
        <end position="2519"/>
    </location>
</feature>
<dbReference type="FunFam" id="2.60.40.10:FF:000182">
    <property type="entry name" value="Gamma intimin"/>
    <property type="match status" value="19"/>
</dbReference>
<feature type="domain" description="Big-1" evidence="4">
    <location>
        <begin position="2129"/>
        <end position="2219"/>
    </location>
</feature>
<evidence type="ECO:0000256" key="3">
    <source>
        <dbReference type="SAM" id="SignalP"/>
    </source>
</evidence>
<feature type="domain" description="Big-1" evidence="4">
    <location>
        <begin position="1029"/>
        <end position="1119"/>
    </location>
</feature>
<dbReference type="Gene3D" id="2.60.40.10">
    <property type="entry name" value="Immunoglobulins"/>
    <property type="match status" value="22"/>
</dbReference>
<dbReference type="InterPro" id="IPR051715">
    <property type="entry name" value="Intimin-Invasin_domain"/>
</dbReference>
<dbReference type="SMART" id="SM00634">
    <property type="entry name" value="BID_1"/>
    <property type="match status" value="22"/>
</dbReference>
<feature type="compositionally biased region" description="Low complexity" evidence="2">
    <location>
        <begin position="107"/>
        <end position="116"/>
    </location>
</feature>
<evidence type="ECO:0000256" key="2">
    <source>
        <dbReference type="SAM" id="MobiDB-lite"/>
    </source>
</evidence>
<dbReference type="PANTHER" id="PTHR39576">
    <property type="entry name" value="ATTACHING AND EFFACING PROTEIN HOMOLOG-RELATED-RELATED"/>
    <property type="match status" value="1"/>
</dbReference>
<dbReference type="InterPro" id="IPR024519">
    <property type="entry name" value="IAT_beta"/>
</dbReference>
<feature type="domain" description="Big-1" evidence="4">
    <location>
        <begin position="1929"/>
        <end position="2019"/>
    </location>
</feature>
<feature type="domain" description="Big-1" evidence="4">
    <location>
        <begin position="1229"/>
        <end position="1319"/>
    </location>
</feature>
<feature type="signal peptide" evidence="3">
    <location>
        <begin position="1"/>
        <end position="27"/>
    </location>
</feature>
<gene>
    <name evidence="5" type="ORF">BN1044_04520</name>
</gene>
<feature type="domain" description="Big-1" evidence="4">
    <location>
        <begin position="1829"/>
        <end position="1919"/>
    </location>
</feature>
<dbReference type="Proteomes" id="UP000094844">
    <property type="component" value="Unassembled WGS sequence"/>
</dbReference>
<dbReference type="GO" id="GO:0009279">
    <property type="term" value="C:cell outer membrane"/>
    <property type="evidence" value="ECO:0007669"/>
    <property type="project" value="TreeGrafter"/>
</dbReference>
<sequence>MKITSWGIIFIQVLTPLLISASSVARATEYNNMEETILGLQSVVDNNAKTIIQPTSPLITKEKQNLPALTTTPEFQSLFPPATSPTPPTHENIAPEQPSSNLPSLGSDAASRDSAPAADLTGNAMQAGQILSSDNVTNASINYAKSIGEGLINQQINDWLNQKGTARVSVGSDNKIAGDMLLPLIGNNDSLFFSQVGLHGNEDRNTANLGLGYRQYIGDWMYGVNTFYDYDYTGKNARLGVGGEAWTDYLKLAVNGYYGLTDWHQSHLSDMRDYDERPANGFDLRAEAYLPSYPQLGANIKYEQYFGKGIDLGTGTNPDDLKNNPKALTLGLNYTPVPLVTIKGEHSVGDKDDSRIGLDLNYRFGVPWAQQISADSVDALRSLMGSMYEFVDRNYEIVMQYRKQDLLRISLPNNVTAKAAETIILPLTVSKAKYGLKDVDWTASAEFLANGGSFRKLSLTQLEVKLPPYVYTKRANAAQGYVIKAVGVDNNGNNSNTAATTINVEPSKNIISELAITPSGSVPANDSDYFTVTAFVRDEQSQPMVAEPITFDIDNLKGADGRSAATLFKDGRSSPQSLTVNTDGSGKATVFVRSKLAKIGVITATMNNGNYKSGQVEFIADAASAQISTLEIVKNNALADGQSTNKLQATVKDANGNALGNVQVGLDATHNASLVNGSTMMTDAEGQAMVLVTNATVGDSTITARINGSAKTQAVTFVADKSTSVIRQGDMTATQDAVANGTATNKITAKITDANANTVADVTVHFTVSNGAKITTVKGVTGDDGIATATVTSLKADTYTVTARIQESGNSAQADTRFIADSSTATIIDNNLTIDPNGALANGVDTDNVVAIVTDANNNLVPNATVNFVVASGATITTVIGTTGADGKATATVTSSASGKYAVTATVNGHSANKEAVFVADSGTATITSGDLKVTVDNALANGTAMNAVQAKVTDAHGNTVPNVTVNFTADHGAIVTTASAVTDASGLASTNLSNTTSGATNIVAAINGTNQNVNTNFAPDDSTATITKGNLLVTQNNAKANGSDANSVQAKVTDANGNLVPNATVSFSANHGGTIVTASAITNAQGLASTDLTNTQSGVTAVTAKINGQSLAVDTQFVADGSTAVIVKGDLTVTADNAKADGHATNAVQAKVTDANGNLVPNASVSFSADNGATIATATATTNDQGLATTSLTNLTTGVAKVTAAINSSSQVVNTHFTADDGTATIVSGDLSVLVNNAKANGADSNAVQAKVTDANGNLVPNTVVSFTANHGATVITASATTNENGLATTTLTNVSAGVTNVSAAINGNSQNIDTTFVADDSTSTIVKGDLTVIINNAKANGTDSNKVQAKVTDAHGNLVPNTPVSFTANNGATVVTALVTTDSQGLASTSLTNIAAGITKVTATVNANSQDVDTTFIADDSTGTIVSGDLTITINNAKANGSDTNKVQAKVTDANGNLVPNTAVGFTADNGATVATASAMTDAQGLASTTLTNVKAGSTTVTATINGNSQNVATTFVADDSTSTITSANLTVTVNNAKADGVDINTVQAKVTDAKGNSVPNATVSFTADNGAGVATSSVTTDAQGLASTNLTNITAGITKVTAAINGASQTVDTSFEADGGTSTITDGNLTVTLNNAKADGLATNAVQAKVTDAKGNAVPNVDVSFSANNSATVITATVTTNAQGLASTTLTNVTTGTTKVTAAINGNRQSVNTTFIADDGTATIIDGNLAVTVNNAKANGSATNEVQAKVTDANGNTVPNVEVRFSANNSASIIDASAMTNENGVAVTTLTNVTAGNTQVTAVINGTNQTVDTTFVADDSTGTIVSGDLTVTADNAKANGTATNAVQAKVSDANGNLVPNTVVSFTATNGATVTTASATTNAQGLASTTLTSVKAGVSKVTATINGNSQTVDTTFIADDATGTIVNGALTVIVNNAKANGTDSNKVQATVTDANGNLVPNTVVSFTADNGATVTTTSATTDAQGLASTTLTNAKAGIAKVTATINSSSQTVDTTFVADDSTGTIVAGDLTVTVNNAKANGSDTNAVQAKVTDANGNLVPNTTVTFAANNGATVTTASATTDAQGLASTTLTSAKSGIAKVTATINGNSQNVDTTFVADDSTSTIVDGALTVTVDNAKANGTDTNKVLATVTDANGNRVPNTTVSFTADNDAAITTATATTDDQGLATTTLTNVKAGVTKVTAAINGNSQTVDTTFVADDSTGTIVSGNLTITVNNAKADGTQTNAVQAKVTDANGNLVPNTTVSFTANNDATVTTASATTNAQGLASTTLTNVKSGITKVTASINGNSQSVDTTFVADDSTSTIVSGDLTVTINNAKANGTDSNKVQAKVTDANGNRVPNTTVSFAADNGATVITASVTTDDQGLAMTTLTNVKAGITKVTATVNGHSQTVDTTFVADDSTATIVNGDLTVTTNNAKANGTDSNKVQAKVTDAHGNLVPNTAVSFAADNDATVITASVTTDSQGLASTTLTNLKAGVTKVTATINGNNQTVETTFVADDSTSTIVSGDLTVTVDNAKADGAATNKAQAKVTDANGNVVPNVNVSFTADNGAAVTTASASTDAQGLATTTLTNITAGITKVTAAINGHSQTVDTTFVADITTAAVSTVTLDDSVTDKIANGTDYFTYTAIVKDAHDNLVPNASVNWSQDKGNTVTLQAASSATDVNGKATMVLTSTAMEALLVQVSASLTNGTAVNADKKVNFKQQLVKLHGVTKNAINNAMIPNTKIELSLSENNANPEYSVTSGTDGKYEISIPQGLYYVKATATGFIILDSTVDIQTVTDQQKDFVLSPNLDGKAARIVLTWNDTPADLDSYLWVPTVGNPSSLIKVFYSAKSPSGADATLDVDARTGYGPETITVNTMHPGVYCYVVNRFSPSPAAYGGGKVKLYLSDGTSQEFKIEDATGNTTDMVNWTVFKIDTTSGQTNVNVVNKVASSTDKGACQ</sequence>
<feature type="domain" description="Big-1" evidence="4">
    <location>
        <begin position="728"/>
        <end position="819"/>
    </location>
</feature>
<comment type="similarity">
    <text evidence="1">Belongs to the intimin/invasin family.</text>
</comment>
<organism evidence="5 6">
    <name type="scientific">Hafnia alvei</name>
    <dbReference type="NCBI Taxonomy" id="569"/>
    <lineage>
        <taxon>Bacteria</taxon>
        <taxon>Pseudomonadati</taxon>
        <taxon>Pseudomonadota</taxon>
        <taxon>Gammaproteobacteria</taxon>
        <taxon>Enterobacterales</taxon>
        <taxon>Hafniaceae</taxon>
        <taxon>Hafnia</taxon>
    </lineage>
</organism>
<dbReference type="Gene3D" id="2.40.160.160">
    <property type="entry name" value="Inverse autotransporter, beta-domain"/>
    <property type="match status" value="1"/>
</dbReference>
<dbReference type="InterPro" id="IPR008969">
    <property type="entry name" value="CarboxyPept-like_regulatory"/>
</dbReference>
<feature type="domain" description="Big-1" evidence="4">
    <location>
        <begin position="929"/>
        <end position="1019"/>
    </location>
</feature>
<feature type="domain" description="Big-1" evidence="4">
    <location>
        <begin position="512"/>
        <end position="619"/>
    </location>
</feature>
<feature type="domain" description="Big-1" evidence="4">
    <location>
        <begin position="1729"/>
        <end position="1819"/>
    </location>
</feature>
<dbReference type="PANTHER" id="PTHR39576:SF2">
    <property type="entry name" value="ATTACHING AND EFFACING PROTEIN HOMOLOG-RELATED"/>
    <property type="match status" value="1"/>
</dbReference>
<feature type="domain" description="Big-1" evidence="4">
    <location>
        <begin position="1129"/>
        <end position="1219"/>
    </location>
</feature>
<dbReference type="Pfam" id="PF02369">
    <property type="entry name" value="Big_1"/>
    <property type="match status" value="21"/>
</dbReference>
<feature type="chain" id="PRO_5008752033" evidence="3">
    <location>
        <begin position="28"/>
        <end position="2965"/>
    </location>
</feature>
<name>A0A1C6Z7E8_HAFAL</name>
<feature type="domain" description="Big-1" evidence="4">
    <location>
        <begin position="2229"/>
        <end position="2319"/>
    </location>
</feature>
<keyword evidence="3" id="KW-0732">Signal</keyword>
<feature type="domain" description="Big-1" evidence="4">
    <location>
        <begin position="829"/>
        <end position="919"/>
    </location>
</feature>
<dbReference type="InterPro" id="IPR038177">
    <property type="entry name" value="IAT_beta_sf"/>
</dbReference>
<reference evidence="5 6" key="1">
    <citation type="submission" date="2016-09" db="EMBL/GenBank/DDBJ databases">
        <authorList>
            <person name="Capua I."/>
            <person name="De Benedictis P."/>
            <person name="Joannis T."/>
            <person name="Lombin L.H."/>
            <person name="Cattoli G."/>
        </authorList>
    </citation>
    <scope>NUCLEOTIDE SEQUENCE [LARGE SCALE GENOMIC DNA]</scope>
    <source>
        <strain evidence="5 6">GB001</strain>
    </source>
</reference>
<dbReference type="Pfam" id="PF11924">
    <property type="entry name" value="IAT_beta"/>
    <property type="match status" value="1"/>
</dbReference>
<evidence type="ECO:0000256" key="1">
    <source>
        <dbReference type="ARBA" id="ARBA00010116"/>
    </source>
</evidence>
<proteinExistence type="inferred from homology"/>
<dbReference type="InterPro" id="IPR003344">
    <property type="entry name" value="Big_1_dom"/>
</dbReference>
<feature type="domain" description="Big-1" evidence="4">
    <location>
        <begin position="2529"/>
        <end position="2619"/>
    </location>
</feature>
<protein>
    <submittedName>
        <fullName evidence="5">Adhesin/invasin</fullName>
    </submittedName>
</protein>
<dbReference type="EMBL" id="FMIQ01000084">
    <property type="protein sequence ID" value="SCM55007.1"/>
    <property type="molecule type" value="Genomic_DNA"/>
</dbReference>
<accession>A0A1C6Z7E8</accession>
<feature type="domain" description="Big-1" evidence="4">
    <location>
        <begin position="2329"/>
        <end position="2419"/>
    </location>
</feature>
<feature type="domain" description="Big-1" evidence="4">
    <location>
        <begin position="1529"/>
        <end position="1619"/>
    </location>
</feature>
<feature type="domain" description="Big-1" evidence="4">
    <location>
        <begin position="1629"/>
        <end position="1719"/>
    </location>
</feature>
<feature type="domain" description="Big-1" evidence="4">
    <location>
        <begin position="2629"/>
        <end position="2726"/>
    </location>
</feature>